<dbReference type="PROSITE" id="PS00478">
    <property type="entry name" value="LIM_DOMAIN_1"/>
    <property type="match status" value="1"/>
</dbReference>
<dbReference type="GO" id="GO:0008544">
    <property type="term" value="P:epidermis development"/>
    <property type="evidence" value="ECO:0007669"/>
    <property type="project" value="TreeGrafter"/>
</dbReference>
<keyword evidence="1 4" id="KW-0479">Metal-binding</keyword>
<name>A0AA35P1N9_9SAUR</name>
<sequence>MTTFTVGKSAPNKSDTKNASIAMKSRQQVINEVNKKRTLLQDNSWIKKRPEEENADENYGRVVLNQYKSQDGLHRSTDEKDDQKALLSRYRSDTTLDRIPGNSDADKANKLSTLDGKPSSRKELDASINTGNATSPVKKKRQSWMPPPVSSQKVTIDDEQHKRHSWASQNTTTAVATNNKPVSTTSNKGGGPKMTIYSSEPITSPKSNAAVSDPARTRQIGPAKPSESDANKTMTKERAGRGQELDDLIDVKTKVNKSNKGHQDLDDFIKVNRTSNGQAKGGRDLDDLIAVNNTAQKNKRSQELDDLIVVKSSPEDQNKKRAPEQDHESASIPGGPSEMNHLYQDTRGSSRFPHDAYEDNIPGKSIKTVYSTSDRAVIEKEMCTYCRKPLGTDTKMILDALQICCHATCFKCEICKAPLENVKAGDSIWIYKNTVHCEPCYSRVKSSWAY</sequence>
<dbReference type="PROSITE" id="PS50023">
    <property type="entry name" value="LIM_DOMAIN_2"/>
    <property type="match status" value="1"/>
</dbReference>
<dbReference type="PANTHER" id="PTHR15468:SF7">
    <property type="entry name" value="SCIELLIN"/>
    <property type="match status" value="1"/>
</dbReference>
<evidence type="ECO:0000313" key="7">
    <source>
        <dbReference type="EMBL" id="CAI5771744.1"/>
    </source>
</evidence>
<keyword evidence="8" id="KW-1185">Reference proteome</keyword>
<dbReference type="AlphaFoldDB" id="A0AA35P1N9"/>
<dbReference type="InterPro" id="IPR052621">
    <property type="entry name" value="Cell_Prolif/Cornif_Regul"/>
</dbReference>
<dbReference type="GO" id="GO:0046872">
    <property type="term" value="F:metal ion binding"/>
    <property type="evidence" value="ECO:0007669"/>
    <property type="project" value="UniProtKB-KW"/>
</dbReference>
<organism evidence="7 8">
    <name type="scientific">Podarcis lilfordi</name>
    <name type="common">Lilford's wall lizard</name>
    <dbReference type="NCBI Taxonomy" id="74358"/>
    <lineage>
        <taxon>Eukaryota</taxon>
        <taxon>Metazoa</taxon>
        <taxon>Chordata</taxon>
        <taxon>Craniata</taxon>
        <taxon>Vertebrata</taxon>
        <taxon>Euteleostomi</taxon>
        <taxon>Lepidosauria</taxon>
        <taxon>Squamata</taxon>
        <taxon>Bifurcata</taxon>
        <taxon>Unidentata</taxon>
        <taxon>Episquamata</taxon>
        <taxon>Laterata</taxon>
        <taxon>Lacertibaenia</taxon>
        <taxon>Lacertidae</taxon>
        <taxon>Podarcis</taxon>
    </lineage>
</organism>
<dbReference type="EMBL" id="OX395129">
    <property type="protein sequence ID" value="CAI5771744.1"/>
    <property type="molecule type" value="Genomic_DNA"/>
</dbReference>
<evidence type="ECO:0000256" key="4">
    <source>
        <dbReference type="PROSITE-ProRule" id="PRU00125"/>
    </source>
</evidence>
<feature type="compositionally biased region" description="Basic and acidic residues" evidence="5">
    <location>
        <begin position="226"/>
        <end position="253"/>
    </location>
</feature>
<proteinExistence type="predicted"/>
<feature type="region of interest" description="Disordered" evidence="5">
    <location>
        <begin position="89"/>
        <end position="262"/>
    </location>
</feature>
<reference evidence="7" key="1">
    <citation type="submission" date="2022-12" db="EMBL/GenBank/DDBJ databases">
        <authorList>
            <person name="Alioto T."/>
            <person name="Alioto T."/>
            <person name="Gomez Garrido J."/>
        </authorList>
    </citation>
    <scope>NUCLEOTIDE SEQUENCE</scope>
</reference>
<dbReference type="Proteomes" id="UP001178461">
    <property type="component" value="Chromosome 4"/>
</dbReference>
<feature type="compositionally biased region" description="Polar residues" evidence="5">
    <location>
        <begin position="196"/>
        <end position="210"/>
    </location>
</feature>
<feature type="region of interest" description="Disordered" evidence="5">
    <location>
        <begin position="300"/>
        <end position="341"/>
    </location>
</feature>
<dbReference type="SMART" id="SM00132">
    <property type="entry name" value="LIM"/>
    <property type="match status" value="1"/>
</dbReference>
<dbReference type="InterPro" id="IPR001781">
    <property type="entry name" value="Znf_LIM"/>
</dbReference>
<dbReference type="GO" id="GO:0005737">
    <property type="term" value="C:cytoplasm"/>
    <property type="evidence" value="ECO:0007669"/>
    <property type="project" value="TreeGrafter"/>
</dbReference>
<evidence type="ECO:0000256" key="5">
    <source>
        <dbReference type="SAM" id="MobiDB-lite"/>
    </source>
</evidence>
<dbReference type="PANTHER" id="PTHR15468">
    <property type="entry name" value="ZNF185"/>
    <property type="match status" value="1"/>
</dbReference>
<feature type="compositionally biased region" description="Basic and acidic residues" evidence="5">
    <location>
        <begin position="313"/>
        <end position="329"/>
    </location>
</feature>
<evidence type="ECO:0000256" key="1">
    <source>
        <dbReference type="ARBA" id="ARBA00022723"/>
    </source>
</evidence>
<evidence type="ECO:0000256" key="3">
    <source>
        <dbReference type="ARBA" id="ARBA00023038"/>
    </source>
</evidence>
<dbReference type="Gene3D" id="2.10.110.10">
    <property type="entry name" value="Cysteine Rich Protein"/>
    <property type="match status" value="1"/>
</dbReference>
<feature type="region of interest" description="Disordered" evidence="5">
    <location>
        <begin position="1"/>
        <end position="21"/>
    </location>
</feature>
<evidence type="ECO:0000259" key="6">
    <source>
        <dbReference type="PROSITE" id="PS50023"/>
    </source>
</evidence>
<evidence type="ECO:0000313" key="8">
    <source>
        <dbReference type="Proteomes" id="UP001178461"/>
    </source>
</evidence>
<protein>
    <submittedName>
        <fullName evidence="7">Sciellin isoform X2</fullName>
    </submittedName>
</protein>
<evidence type="ECO:0000256" key="2">
    <source>
        <dbReference type="ARBA" id="ARBA00022833"/>
    </source>
</evidence>
<accession>A0AA35P1N9</accession>
<feature type="compositionally biased region" description="Polar residues" evidence="5">
    <location>
        <begin position="166"/>
        <end position="187"/>
    </location>
</feature>
<feature type="domain" description="LIM zinc-binding" evidence="6">
    <location>
        <begin position="381"/>
        <end position="447"/>
    </location>
</feature>
<keyword evidence="3 4" id="KW-0440">LIM domain</keyword>
<keyword evidence="2 4" id="KW-0862">Zinc</keyword>
<gene>
    <name evidence="7" type="ORF">PODLI_1B013769</name>
</gene>